<feature type="domain" description="Glycosyl transferase family 1" evidence="3">
    <location>
        <begin position="187"/>
        <end position="355"/>
    </location>
</feature>
<evidence type="ECO:0000256" key="1">
    <source>
        <dbReference type="ARBA" id="ARBA00022676"/>
    </source>
</evidence>
<evidence type="ECO:0000259" key="4">
    <source>
        <dbReference type="Pfam" id="PF13439"/>
    </source>
</evidence>
<sequence>MTVLLVTNDFPPTVGGIQSYLRDYVQEVVHRRGAQSIIVFASMQDKAAALAWDAEQPYTIIRWPFPVMLPTPAVRRMMQRIIREQHVDTVWFGAAAPLGVMGGAAKRAGASRVVATTHGHEVGWSMFRVGRRLLRTIGGSADVITYISEYTLGRFKEAFGPNPQFVALPSGVSTSRYAPATQQEKLETRASFRIGAESPLIVCASRLVKRKGQDRLIRVLPRVRQRVPGAQLVIVGEGPYARRLHAMAEGVDGVRFTGRVSDDDLCRIVAAADVFAMPVRTRGGGLDVEGLGIVFLEAQACEVPVVAGDSGGAPETVTDHSGVVVDKNDDALVAALVRLLRDPLLRESMGEAGRRHVQREFSWQVLGERCEKLLFSQALGD</sequence>
<dbReference type="InterPro" id="IPR050194">
    <property type="entry name" value="Glycosyltransferase_grp1"/>
</dbReference>
<evidence type="ECO:0000256" key="2">
    <source>
        <dbReference type="ARBA" id="ARBA00022679"/>
    </source>
</evidence>
<dbReference type="SUPFAM" id="SSF53756">
    <property type="entry name" value="UDP-Glycosyltransferase/glycogen phosphorylase"/>
    <property type="match status" value="1"/>
</dbReference>
<dbReference type="GO" id="GO:1903509">
    <property type="term" value="P:liposaccharide metabolic process"/>
    <property type="evidence" value="ECO:0007669"/>
    <property type="project" value="UniProtKB-ARBA"/>
</dbReference>
<dbReference type="AlphaFoldDB" id="A0ABD4TME0"/>
<dbReference type="GO" id="GO:0016757">
    <property type="term" value="F:glycosyltransferase activity"/>
    <property type="evidence" value="ECO:0007669"/>
    <property type="project" value="UniProtKB-KW"/>
</dbReference>
<keyword evidence="1" id="KW-0328">Glycosyltransferase</keyword>
<reference evidence="5 6" key="1">
    <citation type="submission" date="2021-04" db="EMBL/GenBank/DDBJ databases">
        <title>Corynebacterium genitalium sp. nov. and Corynebacterium genitalium sp. nov., two new species of the genus Corynebacterium.</title>
        <authorList>
            <person name="Jaen-Luchoro D."/>
            <person name="Pinyeiro-Iglesias B."/>
            <person name="Al-Shaer S."/>
            <person name="Karlsson R."/>
            <person name="Gonzales-Siles L."/>
            <person name="Cardew S."/>
            <person name="Jensie-Markopolous S."/>
            <person name="Ohlen M."/>
            <person name="Inganas E."/>
            <person name="Moore E.R.B."/>
        </authorList>
    </citation>
    <scope>NUCLEOTIDE SEQUENCE [LARGE SCALE GENOMIC DNA]</scope>
    <source>
        <strain evidence="5 6">CCUG 55013</strain>
    </source>
</reference>
<dbReference type="Gene3D" id="3.40.50.2000">
    <property type="entry name" value="Glycogen Phosphorylase B"/>
    <property type="match status" value="2"/>
</dbReference>
<dbReference type="Proteomes" id="UP001205080">
    <property type="component" value="Unassembled WGS sequence"/>
</dbReference>
<dbReference type="CDD" id="cd03801">
    <property type="entry name" value="GT4_PimA-like"/>
    <property type="match status" value="1"/>
</dbReference>
<dbReference type="Pfam" id="PF13439">
    <property type="entry name" value="Glyco_transf_4"/>
    <property type="match status" value="1"/>
</dbReference>
<dbReference type="RefSeq" id="WP_070362196.1">
    <property type="nucleotide sequence ID" value="NZ_JAGPYW010000001.1"/>
</dbReference>
<feature type="domain" description="Glycosyltransferase subfamily 4-like N-terminal" evidence="4">
    <location>
        <begin position="14"/>
        <end position="176"/>
    </location>
</feature>
<comment type="caution">
    <text evidence="5">The sequence shown here is derived from an EMBL/GenBank/DDBJ whole genome shotgun (WGS) entry which is preliminary data.</text>
</comment>
<proteinExistence type="predicted"/>
<organism evidence="5 6">
    <name type="scientific">Corynebacterium pseudogenitalium</name>
    <dbReference type="NCBI Taxonomy" id="38303"/>
    <lineage>
        <taxon>Bacteria</taxon>
        <taxon>Bacillati</taxon>
        <taxon>Actinomycetota</taxon>
        <taxon>Actinomycetes</taxon>
        <taxon>Mycobacteriales</taxon>
        <taxon>Corynebacteriaceae</taxon>
        <taxon>Corynebacterium</taxon>
    </lineage>
</organism>
<evidence type="ECO:0000313" key="5">
    <source>
        <dbReference type="EMBL" id="MCQ4613512.1"/>
    </source>
</evidence>
<dbReference type="PANTHER" id="PTHR45947">
    <property type="entry name" value="SULFOQUINOVOSYL TRANSFERASE SQD2"/>
    <property type="match status" value="1"/>
</dbReference>
<protein>
    <submittedName>
        <fullName evidence="5">Glycosyltransferase family 4 protein</fullName>
    </submittedName>
</protein>
<gene>
    <name evidence="5" type="ORF">KBX22_01960</name>
</gene>
<dbReference type="PANTHER" id="PTHR45947:SF3">
    <property type="entry name" value="SULFOQUINOVOSYL TRANSFERASE SQD2"/>
    <property type="match status" value="1"/>
</dbReference>
<keyword evidence="2" id="KW-0808">Transferase</keyword>
<dbReference type="InterPro" id="IPR001296">
    <property type="entry name" value="Glyco_trans_1"/>
</dbReference>
<dbReference type="GO" id="GO:1901137">
    <property type="term" value="P:carbohydrate derivative biosynthetic process"/>
    <property type="evidence" value="ECO:0007669"/>
    <property type="project" value="UniProtKB-ARBA"/>
</dbReference>
<name>A0ABD4TME0_9CORY</name>
<dbReference type="InterPro" id="IPR028098">
    <property type="entry name" value="Glyco_trans_4-like_N"/>
</dbReference>
<dbReference type="EMBL" id="JAGPYW010000001">
    <property type="protein sequence ID" value="MCQ4613512.1"/>
    <property type="molecule type" value="Genomic_DNA"/>
</dbReference>
<dbReference type="Pfam" id="PF00534">
    <property type="entry name" value="Glycos_transf_1"/>
    <property type="match status" value="1"/>
</dbReference>
<evidence type="ECO:0000313" key="6">
    <source>
        <dbReference type="Proteomes" id="UP001205080"/>
    </source>
</evidence>
<evidence type="ECO:0000259" key="3">
    <source>
        <dbReference type="Pfam" id="PF00534"/>
    </source>
</evidence>
<accession>A0ABD4TME0</accession>